<accession>A0ABP0U4N4</accession>
<organism evidence="8 9">
    <name type="scientific">Sphagnum troendelagicum</name>
    <dbReference type="NCBI Taxonomy" id="128251"/>
    <lineage>
        <taxon>Eukaryota</taxon>
        <taxon>Viridiplantae</taxon>
        <taxon>Streptophyta</taxon>
        <taxon>Embryophyta</taxon>
        <taxon>Bryophyta</taxon>
        <taxon>Sphagnophytina</taxon>
        <taxon>Sphagnopsida</taxon>
        <taxon>Sphagnales</taxon>
        <taxon>Sphagnaceae</taxon>
        <taxon>Sphagnum</taxon>
    </lineage>
</organism>
<dbReference type="Pfam" id="PF00132">
    <property type="entry name" value="Hexapep"/>
    <property type="match status" value="2"/>
</dbReference>
<dbReference type="InterPro" id="IPR037157">
    <property type="entry name" value="Acetyltransf_C_sf"/>
</dbReference>
<dbReference type="InterPro" id="IPR029098">
    <property type="entry name" value="Acetyltransf_C"/>
</dbReference>
<keyword evidence="4" id="KW-0443">Lipid metabolism</keyword>
<feature type="domain" description="UDP N-acetylglucosamine O-acyltransferase C-terminal" evidence="7">
    <location>
        <begin position="310"/>
        <end position="401"/>
    </location>
</feature>
<keyword evidence="2" id="KW-0441">Lipid A biosynthesis</keyword>
<reference evidence="8" key="1">
    <citation type="submission" date="2024-02" db="EMBL/GenBank/DDBJ databases">
        <authorList>
            <consortium name="ELIXIR-Norway"/>
            <consortium name="Elixir Norway"/>
        </authorList>
    </citation>
    <scope>NUCLEOTIDE SEQUENCE</scope>
</reference>
<proteinExistence type="predicted"/>
<dbReference type="Gene3D" id="2.160.10.10">
    <property type="entry name" value="Hexapeptide repeat proteins"/>
    <property type="match status" value="1"/>
</dbReference>
<keyword evidence="6" id="KW-1133">Transmembrane helix</keyword>
<evidence type="ECO:0000256" key="2">
    <source>
        <dbReference type="ARBA" id="ARBA00022556"/>
    </source>
</evidence>
<dbReference type="PANTHER" id="PTHR43480:SF1">
    <property type="entry name" value="ACYL-[ACYL-CARRIER-PROTEIN]--UDP-N-ACETYLGLUCOSAMINE O-ACYLTRANSFERASE, MITOCHONDRIAL-RELATED"/>
    <property type="match status" value="1"/>
</dbReference>
<evidence type="ECO:0000256" key="6">
    <source>
        <dbReference type="SAM" id="Phobius"/>
    </source>
</evidence>
<dbReference type="InterPro" id="IPR011004">
    <property type="entry name" value="Trimer_LpxA-like_sf"/>
</dbReference>
<evidence type="ECO:0000259" key="7">
    <source>
        <dbReference type="Pfam" id="PF13720"/>
    </source>
</evidence>
<dbReference type="NCBIfam" id="NF003657">
    <property type="entry name" value="PRK05289.1"/>
    <property type="match status" value="1"/>
</dbReference>
<keyword evidence="3" id="KW-0808">Transferase</keyword>
<keyword evidence="5" id="KW-0012">Acyltransferase</keyword>
<evidence type="ECO:0000313" key="8">
    <source>
        <dbReference type="EMBL" id="CAK9211762.1"/>
    </source>
</evidence>
<dbReference type="InterPro" id="IPR010137">
    <property type="entry name" value="Lipid_A_LpxA"/>
</dbReference>
<evidence type="ECO:0000256" key="1">
    <source>
        <dbReference type="ARBA" id="ARBA00022516"/>
    </source>
</evidence>
<dbReference type="Pfam" id="PF13720">
    <property type="entry name" value="Acetyltransf_11"/>
    <property type="match status" value="1"/>
</dbReference>
<evidence type="ECO:0000256" key="3">
    <source>
        <dbReference type="ARBA" id="ARBA00022679"/>
    </source>
</evidence>
<sequence length="409" mass="44426">MARAWWSGSLSPAMVLCTSSMVSYLPIGRSPMSLHTMSTLGMQVLPTLHWRSISLRRYGDCPGSMRARAVAVDSDFPEKRDLEQQMEQLSSRSTHEQADSSMGTALTSVLPGFKFLHATAVVHPDAVLGEGVVISAFCTVGPGVTLGNGCKLHAGSHICGNTTLGDHCEVLNGAVVGSDIPGCTVIGHRNTIGYNAVVGVKCQDMKYKEGDECSLYIGNNNDIREYVSIHRSSKPNDDTVIGDDNLIMGSCHIAHDCRLGNHNILANGTLLGGHVMVKDYVHTGGAVAVHQFCHIDSYSFLAGGSMVDRDVPMYMMVSGDRAELRGLNLEGLRRCGFSDLEVKSIRRTYQKLFMNSDTEAGGLEDRLATLELNEELANVPAVVSMLKSVRNCFGEKRRGICKFRHWSSV</sequence>
<dbReference type="PANTHER" id="PTHR43480">
    <property type="entry name" value="ACYL-[ACYL-CARRIER-PROTEIN]--UDP-N-ACETYLGLUCOSAMINE O-ACYLTRANSFERASE"/>
    <property type="match status" value="1"/>
</dbReference>
<keyword evidence="6" id="KW-0812">Transmembrane</keyword>
<evidence type="ECO:0000256" key="4">
    <source>
        <dbReference type="ARBA" id="ARBA00023098"/>
    </source>
</evidence>
<protein>
    <recommendedName>
        <fullName evidence="7">UDP N-acetylglucosamine O-acyltransferase C-terminal domain-containing protein</fullName>
    </recommendedName>
</protein>
<dbReference type="CDD" id="cd03351">
    <property type="entry name" value="LbH_UDP-GlcNAc_AT"/>
    <property type="match status" value="1"/>
</dbReference>
<dbReference type="SUPFAM" id="SSF51161">
    <property type="entry name" value="Trimeric LpxA-like enzymes"/>
    <property type="match status" value="1"/>
</dbReference>
<dbReference type="EMBL" id="OZ019910">
    <property type="protein sequence ID" value="CAK9211762.1"/>
    <property type="molecule type" value="Genomic_DNA"/>
</dbReference>
<name>A0ABP0U4N4_9BRYO</name>
<feature type="transmembrane region" description="Helical" evidence="6">
    <location>
        <begin position="6"/>
        <end position="27"/>
    </location>
</feature>
<evidence type="ECO:0000313" key="9">
    <source>
        <dbReference type="Proteomes" id="UP001497512"/>
    </source>
</evidence>
<gene>
    <name evidence="8" type="ORF">CSSPTR1EN2_LOCUS10992</name>
</gene>
<keyword evidence="9" id="KW-1185">Reference proteome</keyword>
<dbReference type="InterPro" id="IPR001451">
    <property type="entry name" value="Hexapep"/>
</dbReference>
<evidence type="ECO:0000256" key="5">
    <source>
        <dbReference type="ARBA" id="ARBA00023315"/>
    </source>
</evidence>
<dbReference type="Gene3D" id="1.20.1180.10">
    <property type="entry name" value="Udp N-acetylglucosamine O-acyltransferase, C-terminal domain"/>
    <property type="match status" value="1"/>
</dbReference>
<keyword evidence="6" id="KW-0472">Membrane</keyword>
<keyword evidence="1" id="KW-0444">Lipid biosynthesis</keyword>
<dbReference type="Proteomes" id="UP001497512">
    <property type="component" value="Chromosome 18"/>
</dbReference>